<dbReference type="AlphaFoldDB" id="A0A9W6L7G2"/>
<dbReference type="Proteomes" id="UP001143463">
    <property type="component" value="Unassembled WGS sequence"/>
</dbReference>
<sequence length="110" mass="11992">MYTLYAFWSAPQPEDEAAFEDYYAATHVPRASAVPHLSSIVTTRTADGLEGGEPATYRIAIMSFPDREAYEESTKSPEWAAMRQCAGDIIERFGVSLTVSLGEPVEGTPG</sequence>
<comment type="caution">
    <text evidence="2">The sequence shown here is derived from an EMBL/GenBank/DDBJ whole genome shotgun (WGS) entry which is preliminary data.</text>
</comment>
<feature type="domain" description="EthD" evidence="1">
    <location>
        <begin position="13"/>
        <end position="81"/>
    </location>
</feature>
<name>A0A9W6L7G2_9PSEU</name>
<dbReference type="GO" id="GO:0016491">
    <property type="term" value="F:oxidoreductase activity"/>
    <property type="evidence" value="ECO:0007669"/>
    <property type="project" value="InterPro"/>
</dbReference>
<dbReference type="Pfam" id="PF07110">
    <property type="entry name" value="EthD"/>
    <property type="match status" value="1"/>
</dbReference>
<dbReference type="SUPFAM" id="SSF54909">
    <property type="entry name" value="Dimeric alpha+beta barrel"/>
    <property type="match status" value="1"/>
</dbReference>
<dbReference type="InterPro" id="IPR011008">
    <property type="entry name" value="Dimeric_a/b-barrel"/>
</dbReference>
<reference evidence="2" key="2">
    <citation type="submission" date="2023-01" db="EMBL/GenBank/DDBJ databases">
        <authorList>
            <person name="Sun Q."/>
            <person name="Evtushenko L."/>
        </authorList>
    </citation>
    <scope>NUCLEOTIDE SEQUENCE</scope>
    <source>
        <strain evidence="2">VKM Ac-1069</strain>
    </source>
</reference>
<proteinExistence type="predicted"/>
<reference evidence="2" key="1">
    <citation type="journal article" date="2014" name="Int. J. Syst. Evol. Microbiol.">
        <title>Complete genome sequence of Corynebacterium casei LMG S-19264T (=DSM 44701T), isolated from a smear-ripened cheese.</title>
        <authorList>
            <consortium name="US DOE Joint Genome Institute (JGI-PGF)"/>
            <person name="Walter F."/>
            <person name="Albersmeier A."/>
            <person name="Kalinowski J."/>
            <person name="Ruckert C."/>
        </authorList>
    </citation>
    <scope>NUCLEOTIDE SEQUENCE</scope>
    <source>
        <strain evidence="2">VKM Ac-1069</strain>
    </source>
</reference>
<gene>
    <name evidence="2" type="ORF">GCM10017577_62100</name>
</gene>
<organism evidence="2 3">
    <name type="scientific">Pseudonocardia halophobica</name>
    <dbReference type="NCBI Taxonomy" id="29401"/>
    <lineage>
        <taxon>Bacteria</taxon>
        <taxon>Bacillati</taxon>
        <taxon>Actinomycetota</taxon>
        <taxon>Actinomycetes</taxon>
        <taxon>Pseudonocardiales</taxon>
        <taxon>Pseudonocardiaceae</taxon>
        <taxon>Pseudonocardia</taxon>
    </lineage>
</organism>
<protein>
    <recommendedName>
        <fullName evidence="1">EthD domain-containing protein</fullName>
    </recommendedName>
</protein>
<evidence type="ECO:0000313" key="2">
    <source>
        <dbReference type="EMBL" id="GLL15061.1"/>
    </source>
</evidence>
<accession>A0A9W6L7G2</accession>
<evidence type="ECO:0000313" key="3">
    <source>
        <dbReference type="Proteomes" id="UP001143463"/>
    </source>
</evidence>
<dbReference type="RefSeq" id="WP_051738219.1">
    <property type="nucleotide sequence ID" value="NZ_BAAAUZ010000041.1"/>
</dbReference>
<evidence type="ECO:0000259" key="1">
    <source>
        <dbReference type="Pfam" id="PF07110"/>
    </source>
</evidence>
<keyword evidence="3" id="KW-1185">Reference proteome</keyword>
<dbReference type="NCBIfam" id="TIGR02118">
    <property type="entry name" value="EthD family reductase"/>
    <property type="match status" value="1"/>
</dbReference>
<dbReference type="EMBL" id="BSFQ01000040">
    <property type="protein sequence ID" value="GLL15061.1"/>
    <property type="molecule type" value="Genomic_DNA"/>
</dbReference>
<dbReference type="InterPro" id="IPR009799">
    <property type="entry name" value="EthD_dom"/>
</dbReference>
<dbReference type="Gene3D" id="3.30.70.100">
    <property type="match status" value="1"/>
</dbReference>